<proteinExistence type="predicted"/>
<accession>A0A0F9PV43</accession>
<sequence length="175" mass="18818">MSPPLFNPAGGGGSLQFIERITVAGAAVNSVLFNTGINGDLDRFYKLIFRVFKAATLTELLIQPNSIATNQVSRRVTQQSSTTTFAFSAVEQPVAAGFAGGELFYDALTGRVRSYRVASYLQTQAVPTQAGQFNRSFSGSWNDTITNITSFLLKAQDASLGIGIGSEFSLFRLLT</sequence>
<protein>
    <submittedName>
        <fullName evidence="1">Uncharacterized protein</fullName>
    </submittedName>
</protein>
<dbReference type="EMBL" id="LAZR01005796">
    <property type="protein sequence ID" value="KKM97057.1"/>
    <property type="molecule type" value="Genomic_DNA"/>
</dbReference>
<name>A0A0F9PV43_9ZZZZ</name>
<evidence type="ECO:0000313" key="1">
    <source>
        <dbReference type="EMBL" id="KKM97057.1"/>
    </source>
</evidence>
<comment type="caution">
    <text evidence="1">The sequence shown here is derived from an EMBL/GenBank/DDBJ whole genome shotgun (WGS) entry which is preliminary data.</text>
</comment>
<reference evidence="1" key="1">
    <citation type="journal article" date="2015" name="Nature">
        <title>Complex archaea that bridge the gap between prokaryotes and eukaryotes.</title>
        <authorList>
            <person name="Spang A."/>
            <person name="Saw J.H."/>
            <person name="Jorgensen S.L."/>
            <person name="Zaremba-Niedzwiedzka K."/>
            <person name="Martijn J."/>
            <person name="Lind A.E."/>
            <person name="van Eijk R."/>
            <person name="Schleper C."/>
            <person name="Guy L."/>
            <person name="Ettema T.J."/>
        </authorList>
    </citation>
    <scope>NUCLEOTIDE SEQUENCE</scope>
</reference>
<organism evidence="1">
    <name type="scientific">marine sediment metagenome</name>
    <dbReference type="NCBI Taxonomy" id="412755"/>
    <lineage>
        <taxon>unclassified sequences</taxon>
        <taxon>metagenomes</taxon>
        <taxon>ecological metagenomes</taxon>
    </lineage>
</organism>
<gene>
    <name evidence="1" type="ORF">LCGC14_1171880</name>
</gene>
<dbReference type="AlphaFoldDB" id="A0A0F9PV43"/>